<feature type="transmembrane region" description="Helical" evidence="1">
    <location>
        <begin position="26"/>
        <end position="47"/>
    </location>
</feature>
<keyword evidence="1" id="KW-0812">Transmembrane</keyword>
<evidence type="ECO:0000313" key="3">
    <source>
        <dbReference type="Proteomes" id="UP000606499"/>
    </source>
</evidence>
<accession>A0A923LVC9</accession>
<keyword evidence="1" id="KW-0472">Membrane</keyword>
<sequence length="149" mass="16602">MTTRYRKMVDELADQLEPGEQVEDVALFNSIPTMCGYFAFAAVSFAAGRLFSGYHAAVLLSSVLSMWMMASAAHTLYLTQNSCVLVTDRRTFGHVGEKRFSLPHAQLKKMLLSRVLFLDGGDARSSVLLRHVSNRRELHAAIAKHSEIL</sequence>
<comment type="caution">
    <text evidence="2">The sequence shown here is derived from an EMBL/GenBank/DDBJ whole genome shotgun (WGS) entry which is preliminary data.</text>
</comment>
<keyword evidence="3" id="KW-1185">Reference proteome</keyword>
<evidence type="ECO:0000313" key="2">
    <source>
        <dbReference type="EMBL" id="MBC5725343.1"/>
    </source>
</evidence>
<keyword evidence="1" id="KW-1133">Transmembrane helix</keyword>
<name>A0A923LVC9_9FIRM</name>
<protein>
    <submittedName>
        <fullName evidence="2">Uncharacterized protein</fullName>
    </submittedName>
</protein>
<evidence type="ECO:0000256" key="1">
    <source>
        <dbReference type="SAM" id="Phobius"/>
    </source>
</evidence>
<feature type="transmembrane region" description="Helical" evidence="1">
    <location>
        <begin position="54"/>
        <end position="77"/>
    </location>
</feature>
<gene>
    <name evidence="2" type="ORF">H8S45_07710</name>
</gene>
<dbReference type="RefSeq" id="WP_107631710.1">
    <property type="nucleotide sequence ID" value="NZ_JACOPL010000006.1"/>
</dbReference>
<dbReference type="EMBL" id="JACOPL010000006">
    <property type="protein sequence ID" value="MBC5725343.1"/>
    <property type="molecule type" value="Genomic_DNA"/>
</dbReference>
<proteinExistence type="predicted"/>
<reference evidence="2" key="1">
    <citation type="submission" date="2020-08" db="EMBL/GenBank/DDBJ databases">
        <title>Genome public.</title>
        <authorList>
            <person name="Liu C."/>
            <person name="Sun Q."/>
        </authorList>
    </citation>
    <scope>NUCLEOTIDE SEQUENCE</scope>
    <source>
        <strain evidence="2">NSJ-28</strain>
    </source>
</reference>
<dbReference type="AlphaFoldDB" id="A0A923LVC9"/>
<dbReference type="Proteomes" id="UP000606499">
    <property type="component" value="Unassembled WGS sequence"/>
</dbReference>
<organism evidence="2 3">
    <name type="scientific">Agathobaculum faecis</name>
    <dbReference type="NCBI Taxonomy" id="2763013"/>
    <lineage>
        <taxon>Bacteria</taxon>
        <taxon>Bacillati</taxon>
        <taxon>Bacillota</taxon>
        <taxon>Clostridia</taxon>
        <taxon>Eubacteriales</taxon>
        <taxon>Butyricicoccaceae</taxon>
        <taxon>Agathobaculum</taxon>
    </lineage>
</organism>